<feature type="transmembrane region" description="Helical" evidence="2">
    <location>
        <begin position="1220"/>
        <end position="1241"/>
    </location>
</feature>
<dbReference type="OrthoDB" id="2582433at2759"/>
<reference evidence="3 4" key="1">
    <citation type="submission" date="2016-03" db="EMBL/GenBank/DDBJ databases">
        <authorList>
            <person name="Ploux O."/>
        </authorList>
    </citation>
    <scope>NUCLEOTIDE SEQUENCE [LARGE SCALE GENOMIC DNA]</scope>
    <source>
        <strain evidence="3 4">UAMH 11012</strain>
    </source>
</reference>
<keyword evidence="2" id="KW-0472">Membrane</keyword>
<evidence type="ECO:0000313" key="3">
    <source>
        <dbReference type="EMBL" id="CZR58560.1"/>
    </source>
</evidence>
<evidence type="ECO:0000256" key="2">
    <source>
        <dbReference type="SAM" id="Phobius"/>
    </source>
</evidence>
<feature type="transmembrane region" description="Helical" evidence="2">
    <location>
        <begin position="1301"/>
        <end position="1321"/>
    </location>
</feature>
<dbReference type="PANTHER" id="PTHR12526">
    <property type="entry name" value="GLYCOSYLTRANSFERASE"/>
    <property type="match status" value="1"/>
</dbReference>
<feature type="transmembrane region" description="Helical" evidence="2">
    <location>
        <begin position="1177"/>
        <end position="1200"/>
    </location>
</feature>
<feature type="transmembrane region" description="Helical" evidence="2">
    <location>
        <begin position="1333"/>
        <end position="1351"/>
    </location>
</feature>
<accession>A0A1L7X0L7</accession>
<feature type="compositionally biased region" description="Polar residues" evidence="1">
    <location>
        <begin position="2791"/>
        <end position="2806"/>
    </location>
</feature>
<name>A0A1L7X0L7_9HELO</name>
<gene>
    <name evidence="3" type="ORF">PAC_08452</name>
</gene>
<evidence type="ECO:0000256" key="1">
    <source>
        <dbReference type="SAM" id="MobiDB-lite"/>
    </source>
</evidence>
<keyword evidence="2" id="KW-0812">Transmembrane</keyword>
<evidence type="ECO:0000313" key="4">
    <source>
        <dbReference type="Proteomes" id="UP000184330"/>
    </source>
</evidence>
<dbReference type="EMBL" id="FJOG01000012">
    <property type="protein sequence ID" value="CZR58560.1"/>
    <property type="molecule type" value="Genomic_DNA"/>
</dbReference>
<proteinExistence type="predicted"/>
<feature type="transmembrane region" description="Helical" evidence="2">
    <location>
        <begin position="953"/>
        <end position="979"/>
    </location>
</feature>
<sequence length="2831" mass="321699">MVEYLGLHASAWKVMTGNWWNLILSGLALASIVVGSIFVLMIVIKQIKGFWHRRRRISKVPRNLAKYLENLKRKTPQTSQKTDTETPKTFGVFLGAFHNPPTPNEERLLSNWDSIVLDPFQTGVSNALASRCTSSHILGRIDVGMLLRDQKSTKSPGTIKSFDTIAQTIQTYFQRRNTSRFSFTGILLADWSSHFPSVIFNELVKYTITLGLDVYLEIAAPTFLTEEECREIDFSLIKGIVCRNGSILPDGERRNYFQMLDMRRALRALKVQTIMTGSTVMFWETIEDDAFVELQHSVVTRSFTWCKFNSVISWIGPKTALVDAEVATARTIKGEPLGAMMWLKDDEVMKVQDAWRLNEEISKTACDDHSIYDSLHSFIPNLRETLSLQSSDSEHELEFRGTTLNGFEWRNQASRTSTNPFSTSPHGNDYTGLGCFQLGLDCAAEDVEELIQTQRRLRDLGLLKCVPSDELRALAAQLDTLYKTRTLESCSLDEAHAMNELIRLILTTNGDENDRIRVYKGLDSGYRTEIDSKFWGLYDVDVVSGTTDLYISEKTADVTSTILHTFMSRMGCTRAQCYMAEIALSEHNGSLTEGTWTLAPRIVHDIKLLSPTELLLFLQHLTTTDCEDNLEFMASVRSLCEYQLIEVPSLTQLRALNSTAYLKDEISVEELVCSRLAWYREHGCEHPASSPAISFFKAVENRLSEVLLSGKSEILSQLGIVLRTILQKNRIDASADLFALSIFCAFRKLALSEVYMEIMDRNPLPNAHSDQAACFAEMFALGSRCENYFDVTPNVLGDILSRRIFAYYKANQPPRREDGFTELPTAYSSNQIDLDLKAEAPTVPLYYQITFIGIFAVPAFIDILLLTIIGRGLYVSSYMPETEKTIATTALMMSLLLTGGIGTWIGSGGSYYLHSMAFPAMNMFVLTRFIAGIAIALAGGLLSFIIIGIVKGFYASIVFFLYFFILSMYLTLLATLAIYQYPGYMFQSGRVVIMTRIPILFISPILTLFIGHDLIVYLCVLAGFLVSLFHGARGIISQWSTWYLNIPSVTDHEVVDWYTEKKVSTMSHPDNLGGTIDLAATPLPRRALLADVLEEHNRRLGSKSTSDEFVLRLAKGYTATTFLMDWYCKYSRTEKPYPYSPTWNLQCKAAVQTLLDMQKGLKFHNAFIHWRFAGDEVWCGILYFVIALLDKWVALMTGASVVGLSDASNETFRLSVGFGLAYYLVGAVCLDAVAFPLWSLANKKMPQPITSVAFLRQAAINDAKAKRSLYLRNLLKFFCLHIWGLSIFAALMWTFDNSQDATIMYLCYVFAYTGLLLYQYNRIFAGPAVLKDLILAVIVGLLVGLLTHRFLPHLAFTNVSALGSATWTAAFLSIWSSKLHTPTSKNETSAKTAPAFYSCSTLDPNPQLSQIALSETFDSICSLPAEWCYRLDPMTYPGVEVMEILRSRGNHSSPLVQAALASGEHLLLKTAELWNNGQTIIDLVPSRLPVQKEHSMRAISRASENQLHIFVFIGLDIVGDEWVMDIHRNCKVVAEAVIKSTAESLFGFSHDHATLAEILATNDNFPEELSVPDGVKRQLETSVTERARVIKDGDKSLLRYVLLGIDCEKDWDNLPTNIRCLLLKRCCGDRCALSEDQLDWIRSTFTDKHSLDIEEFIAQCNLGATLTTLTTSYATTLEAVRMFRDQPELPDSSYNLYFDGLFSPSTPYKEKRFIDLLKRPLFKVYHALRLCLKFFVVSLVADPEFQRELDYFMKSKPWFIRWPAVFSLNMVWNYTKTLQQIILPLVLFHDREKVCKLYDNMQGIKTVMKRNRIVLESLDGTSTCFVRTLPDGNFRVTQYSGTPKHEPEGRQTLKSINVYTDKLLLRRREEYAWESIVNVFEYEYPNENARHSYTNTSHRLRKPSLKMPIQRRCVEGALKGQIIQYDRRGYINSGSIIKDDNPVEFQFWYRKNAGFGDELLRAEYVLPFITVQVFWCIPNANHPEKLDRWIPHSKVMQATFIQADMLYEVKWHYDHKFHPIITTILNGEEVPTPPMIQHDWLGVLQKPKDFDFISDNPFLSFKSLHTNFFSRMLGLNTRSYPISTAQARTHLWKSWKNGKDLDAVTARWLDEISLRSEKKLKSYWRNRDFGRLRAAHSHIESHADTIMARVEIEPEISSWTPLAFKISDLLSFGQGGDTRINTRTITTQLQDRDNKLNVLAMDTGTWPNEGGGVSACRRDMVNNLDTIRWHIIAESANDFGVPKFQIEKNVQSLTILPLWGMDFLTPTHGMFQDHLDSAVQKRSHDTRDVDIKKRFLPILTTLVRCSRAVHLGRHHIDEATKAMVDLNTYFETSRHWSDVWMSDIVKEKWRELWLAEDMENTRPVSEWLDAERPTIAHLDNALDMWQRYLFIFSIPVPEHIPDVFQASHHFAGASYGVVCKMKRNCTLHVWDHCISWREVTVFLSSAMSFDTPFVCTALMSLSRVASVVILHHADVVLPCADFFNPGWEVELGSGQGEFEHRKTFARKIDPVVNGITGMENFKPIETIKSKLPTVVMLSHVRFVKDIKTAILAADIIVNDWGISDYRLDIYGDMERAPTYAVECQEIIASKSLRGNVSLKGLPLAMGEAALTGVPVVCTDVGASFRVVTDPVTGRRFSAVVPPNDAISLAKAQVNVLALLDEWAEFAEDAPGYHPKLPAHPTSDDVKWIMQRMYEKTEQRRRLGMMGRANILSNFSSERYLREHEQMLWIGKYRSQSYRTRNRTPRSSGISMVNTESPLRKRKNGLWYDSVMTEKTKVPRFSSIPVSSNASWTMTEGEQSARSSSSVYREMSIPEKAKLKPKNGKSSLFIEF</sequence>
<feature type="transmembrane region" description="Helical" evidence="2">
    <location>
        <begin position="1274"/>
        <end position="1295"/>
    </location>
</feature>
<organism evidence="3 4">
    <name type="scientific">Phialocephala subalpina</name>
    <dbReference type="NCBI Taxonomy" id="576137"/>
    <lineage>
        <taxon>Eukaryota</taxon>
        <taxon>Fungi</taxon>
        <taxon>Dikarya</taxon>
        <taxon>Ascomycota</taxon>
        <taxon>Pezizomycotina</taxon>
        <taxon>Leotiomycetes</taxon>
        <taxon>Helotiales</taxon>
        <taxon>Mollisiaceae</taxon>
        <taxon>Phialocephala</taxon>
        <taxon>Phialocephala fortinii species complex</taxon>
    </lineage>
</organism>
<keyword evidence="4" id="KW-1185">Reference proteome</keyword>
<feature type="transmembrane region" description="Helical" evidence="2">
    <location>
        <begin position="890"/>
        <end position="913"/>
    </location>
</feature>
<feature type="region of interest" description="Disordered" evidence="1">
    <location>
        <begin position="2791"/>
        <end position="2831"/>
    </location>
</feature>
<dbReference type="Proteomes" id="UP000184330">
    <property type="component" value="Unassembled WGS sequence"/>
</dbReference>
<feature type="transmembrane region" description="Helical" evidence="2">
    <location>
        <begin position="925"/>
        <end position="947"/>
    </location>
</feature>
<dbReference type="GO" id="GO:0016740">
    <property type="term" value="F:transferase activity"/>
    <property type="evidence" value="ECO:0007669"/>
    <property type="project" value="UniProtKB-KW"/>
</dbReference>
<keyword evidence="2" id="KW-1133">Transmembrane helix</keyword>
<keyword evidence="3" id="KW-0808">Transferase</keyword>
<feature type="transmembrane region" description="Helical" evidence="2">
    <location>
        <begin position="1015"/>
        <end position="1036"/>
    </location>
</feature>
<dbReference type="Gene3D" id="3.40.50.2000">
    <property type="entry name" value="Glycogen Phosphorylase B"/>
    <property type="match status" value="1"/>
</dbReference>
<dbReference type="PANTHER" id="PTHR12526:SF604">
    <property type="entry name" value="TRANSFERASE, PUTATIVE (AFU_ORTHOLOGUE AFUA_4G14070)-RELATED"/>
    <property type="match status" value="1"/>
</dbReference>
<feature type="transmembrane region" description="Helical" evidence="2">
    <location>
        <begin position="845"/>
        <end position="870"/>
    </location>
</feature>
<feature type="transmembrane region" description="Helical" evidence="2">
    <location>
        <begin position="20"/>
        <end position="44"/>
    </location>
</feature>
<protein>
    <submittedName>
        <fullName evidence="3">Related to glycosyl transferase</fullName>
    </submittedName>
</protein>
<dbReference type="SUPFAM" id="SSF53756">
    <property type="entry name" value="UDP-Glycosyltransferase/glycogen phosphorylase"/>
    <property type="match status" value="1"/>
</dbReference>
<dbReference type="STRING" id="576137.A0A1L7X0L7"/>